<dbReference type="EMBL" id="ML996210">
    <property type="protein sequence ID" value="KAF2730760.1"/>
    <property type="molecule type" value="Genomic_DNA"/>
</dbReference>
<evidence type="ECO:0000313" key="2">
    <source>
        <dbReference type="Proteomes" id="UP000799444"/>
    </source>
</evidence>
<evidence type="ECO:0000313" key="1">
    <source>
        <dbReference type="EMBL" id="KAF2730760.1"/>
    </source>
</evidence>
<comment type="caution">
    <text evidence="1">The sequence shown here is derived from an EMBL/GenBank/DDBJ whole genome shotgun (WGS) entry which is preliminary data.</text>
</comment>
<protein>
    <submittedName>
        <fullName evidence="1">Uncharacterized protein</fullName>
    </submittedName>
</protein>
<sequence>GIKTTISPSAFRSLAILHASSTSASLNEPTISNPLFLPSFSTPLSANLINALKSSRSYMDLPLTFKFLTNEVKVGYFDWLHRSTSSSLKNCPPVAFQRTENRLHMSRSFCSCRGHFKHNIYRSILHHGGLVNIKLPRS</sequence>
<organism evidence="1 2">
    <name type="scientific">Polyplosphaeria fusca</name>
    <dbReference type="NCBI Taxonomy" id="682080"/>
    <lineage>
        <taxon>Eukaryota</taxon>
        <taxon>Fungi</taxon>
        <taxon>Dikarya</taxon>
        <taxon>Ascomycota</taxon>
        <taxon>Pezizomycotina</taxon>
        <taxon>Dothideomycetes</taxon>
        <taxon>Pleosporomycetidae</taxon>
        <taxon>Pleosporales</taxon>
        <taxon>Tetraplosphaeriaceae</taxon>
        <taxon>Polyplosphaeria</taxon>
    </lineage>
</organism>
<accession>A0A9P4QQR1</accession>
<dbReference type="Proteomes" id="UP000799444">
    <property type="component" value="Unassembled WGS sequence"/>
</dbReference>
<keyword evidence="2" id="KW-1185">Reference proteome</keyword>
<reference evidence="1" key="1">
    <citation type="journal article" date="2020" name="Stud. Mycol.">
        <title>101 Dothideomycetes genomes: a test case for predicting lifestyles and emergence of pathogens.</title>
        <authorList>
            <person name="Haridas S."/>
            <person name="Albert R."/>
            <person name="Binder M."/>
            <person name="Bloem J."/>
            <person name="Labutti K."/>
            <person name="Salamov A."/>
            <person name="Andreopoulos B."/>
            <person name="Baker S."/>
            <person name="Barry K."/>
            <person name="Bills G."/>
            <person name="Bluhm B."/>
            <person name="Cannon C."/>
            <person name="Castanera R."/>
            <person name="Culley D."/>
            <person name="Daum C."/>
            <person name="Ezra D."/>
            <person name="Gonzalez J."/>
            <person name="Henrissat B."/>
            <person name="Kuo A."/>
            <person name="Liang C."/>
            <person name="Lipzen A."/>
            <person name="Lutzoni F."/>
            <person name="Magnuson J."/>
            <person name="Mondo S."/>
            <person name="Nolan M."/>
            <person name="Ohm R."/>
            <person name="Pangilinan J."/>
            <person name="Park H.-J."/>
            <person name="Ramirez L."/>
            <person name="Alfaro M."/>
            <person name="Sun H."/>
            <person name="Tritt A."/>
            <person name="Yoshinaga Y."/>
            <person name="Zwiers L.-H."/>
            <person name="Turgeon B."/>
            <person name="Goodwin S."/>
            <person name="Spatafora J."/>
            <person name="Crous P."/>
            <person name="Grigoriev I."/>
        </authorList>
    </citation>
    <scope>NUCLEOTIDE SEQUENCE</scope>
    <source>
        <strain evidence="1">CBS 125425</strain>
    </source>
</reference>
<gene>
    <name evidence="1" type="ORF">EJ04DRAFT_585138</name>
</gene>
<dbReference type="AlphaFoldDB" id="A0A9P4QQR1"/>
<feature type="non-terminal residue" evidence="1">
    <location>
        <position position="1"/>
    </location>
</feature>
<name>A0A9P4QQR1_9PLEO</name>
<proteinExistence type="predicted"/>